<reference evidence="2 3" key="1">
    <citation type="journal article" date="2014" name="Genome Announc.">
        <title>Complete Genome Sequence of Hyphomicrobium nitrativorans Strain NL23, a Denitrifying Bacterium Isolated from Biofilm of a Methanol-Fed Denitrification System Treating Seawater at the Montreal Biodome.</title>
        <authorList>
            <person name="Martineau C."/>
            <person name="Villeneuve C."/>
            <person name="Mauffrey F."/>
            <person name="Villemur R."/>
        </authorList>
    </citation>
    <scope>NUCLEOTIDE SEQUENCE [LARGE SCALE GENOMIC DNA]</scope>
    <source>
        <strain evidence="2">NL23</strain>
    </source>
</reference>
<name>V5SHU1_9HYPH</name>
<dbReference type="Proteomes" id="UP000018542">
    <property type="component" value="Chromosome"/>
</dbReference>
<dbReference type="InterPro" id="IPR019289">
    <property type="entry name" value="Phage_tail_E/E"/>
</dbReference>
<evidence type="ECO:0008006" key="4">
    <source>
        <dbReference type="Google" id="ProtNLM"/>
    </source>
</evidence>
<dbReference type="PATRIC" id="fig|1029756.8.peg.1441"/>
<dbReference type="AlphaFoldDB" id="V5SHU1"/>
<dbReference type="OrthoDB" id="8304198at2"/>
<feature type="region of interest" description="Disordered" evidence="1">
    <location>
        <begin position="1"/>
        <end position="23"/>
    </location>
</feature>
<dbReference type="KEGG" id="hni:W911_06895"/>
<dbReference type="HOGENOM" id="CLU_2232866_0_0_5"/>
<dbReference type="EMBL" id="CP006912">
    <property type="protein sequence ID" value="AHB50067.1"/>
    <property type="molecule type" value="Genomic_DNA"/>
</dbReference>
<dbReference type="RefSeq" id="WP_023786771.1">
    <property type="nucleotide sequence ID" value="NC_022997.1"/>
</dbReference>
<feature type="compositionally biased region" description="Polar residues" evidence="1">
    <location>
        <begin position="1"/>
        <end position="10"/>
    </location>
</feature>
<sequence>MTSTSETVSAGPSKRTHHLKHPFTTADGKQVTEILFRRARAKDILAFEEELKRGGSDTGVTLAFLASVNGMSLDDLGEIDAEDMIEVGAMVVDFLPEQFKGAREE</sequence>
<evidence type="ECO:0000313" key="2">
    <source>
        <dbReference type="EMBL" id="AHB50067.1"/>
    </source>
</evidence>
<dbReference type="Pfam" id="PF10109">
    <property type="entry name" value="Phage_TAC_7"/>
    <property type="match status" value="1"/>
</dbReference>
<organism evidence="2 3">
    <name type="scientific">Hyphomicrobium nitrativorans NL23</name>
    <dbReference type="NCBI Taxonomy" id="1029756"/>
    <lineage>
        <taxon>Bacteria</taxon>
        <taxon>Pseudomonadati</taxon>
        <taxon>Pseudomonadota</taxon>
        <taxon>Alphaproteobacteria</taxon>
        <taxon>Hyphomicrobiales</taxon>
        <taxon>Hyphomicrobiaceae</taxon>
        <taxon>Hyphomicrobium</taxon>
    </lineage>
</organism>
<proteinExistence type="predicted"/>
<accession>V5SHU1</accession>
<gene>
    <name evidence="2" type="ORF">W911_06895</name>
</gene>
<protein>
    <recommendedName>
        <fullName evidence="4">Phage tail assembly protein</fullName>
    </recommendedName>
</protein>
<keyword evidence="3" id="KW-1185">Reference proteome</keyword>
<evidence type="ECO:0000313" key="3">
    <source>
        <dbReference type="Proteomes" id="UP000018542"/>
    </source>
</evidence>
<evidence type="ECO:0000256" key="1">
    <source>
        <dbReference type="SAM" id="MobiDB-lite"/>
    </source>
</evidence>
<dbReference type="STRING" id="1029756.W911_06895"/>